<dbReference type="GO" id="GO:0000160">
    <property type="term" value="P:phosphorelay signal transduction system"/>
    <property type="evidence" value="ECO:0007669"/>
    <property type="project" value="InterPro"/>
</dbReference>
<dbReference type="SUPFAM" id="SSF52172">
    <property type="entry name" value="CheY-like"/>
    <property type="match status" value="1"/>
</dbReference>
<dbReference type="Proteomes" id="UP000001887">
    <property type="component" value="Chromosome"/>
</dbReference>
<dbReference type="InterPro" id="IPR027417">
    <property type="entry name" value="P-loop_NTPase"/>
</dbReference>
<feature type="compositionally biased region" description="Low complexity" evidence="2">
    <location>
        <begin position="394"/>
        <end position="412"/>
    </location>
</feature>
<protein>
    <submittedName>
        <fullName evidence="4">Response regulator receiver protein</fullName>
    </submittedName>
</protein>
<dbReference type="GO" id="GO:0009898">
    <property type="term" value="C:cytoplasmic side of plasma membrane"/>
    <property type="evidence" value="ECO:0007669"/>
    <property type="project" value="TreeGrafter"/>
</dbReference>
<gene>
    <name evidence="4" type="ordered locus">Psta_1191</name>
</gene>
<dbReference type="InterPro" id="IPR011006">
    <property type="entry name" value="CheY-like_superfamily"/>
</dbReference>
<evidence type="ECO:0000256" key="1">
    <source>
        <dbReference type="PROSITE-ProRule" id="PRU00169"/>
    </source>
</evidence>
<feature type="domain" description="Response regulatory" evidence="3">
    <location>
        <begin position="6"/>
        <end position="130"/>
    </location>
</feature>
<dbReference type="Gene3D" id="3.40.50.2300">
    <property type="match status" value="1"/>
</dbReference>
<dbReference type="PANTHER" id="PTHR43384:SF13">
    <property type="entry name" value="SLR0110 PROTEIN"/>
    <property type="match status" value="1"/>
</dbReference>
<dbReference type="GO" id="GO:0051782">
    <property type="term" value="P:negative regulation of cell division"/>
    <property type="evidence" value="ECO:0007669"/>
    <property type="project" value="TreeGrafter"/>
</dbReference>
<organism evidence="4 5">
    <name type="scientific">Pirellula staleyi (strain ATCC 27377 / DSM 6068 / ICPB 4128)</name>
    <name type="common">Pirella staleyi</name>
    <dbReference type="NCBI Taxonomy" id="530564"/>
    <lineage>
        <taxon>Bacteria</taxon>
        <taxon>Pseudomonadati</taxon>
        <taxon>Planctomycetota</taxon>
        <taxon>Planctomycetia</taxon>
        <taxon>Pirellulales</taxon>
        <taxon>Pirellulaceae</taxon>
        <taxon>Pirellula</taxon>
    </lineage>
</organism>
<dbReference type="SUPFAM" id="SSF52540">
    <property type="entry name" value="P-loop containing nucleoside triphosphate hydrolases"/>
    <property type="match status" value="1"/>
</dbReference>
<evidence type="ECO:0000313" key="4">
    <source>
        <dbReference type="EMBL" id="ADB15869.1"/>
    </source>
</evidence>
<dbReference type="GO" id="GO:0005524">
    <property type="term" value="F:ATP binding"/>
    <property type="evidence" value="ECO:0007669"/>
    <property type="project" value="TreeGrafter"/>
</dbReference>
<dbReference type="GO" id="GO:0005829">
    <property type="term" value="C:cytosol"/>
    <property type="evidence" value="ECO:0007669"/>
    <property type="project" value="TreeGrafter"/>
</dbReference>
<comment type="caution">
    <text evidence="1">Lacks conserved residue(s) required for the propagation of feature annotation.</text>
</comment>
<dbReference type="EMBL" id="CP001848">
    <property type="protein sequence ID" value="ADB15869.1"/>
    <property type="molecule type" value="Genomic_DNA"/>
</dbReference>
<dbReference type="HOGENOM" id="CLU_033160_3_1_0"/>
<dbReference type="Gene3D" id="3.40.50.300">
    <property type="entry name" value="P-loop containing nucleotide triphosphate hydrolases"/>
    <property type="match status" value="1"/>
</dbReference>
<dbReference type="Pfam" id="PF13614">
    <property type="entry name" value="AAA_31"/>
    <property type="match status" value="1"/>
</dbReference>
<dbReference type="KEGG" id="psl:Psta_1191"/>
<name>D2R942_PIRSD</name>
<sequence length="425" mass="45749">MAATPNILIISADPKLHEELQSALRAMGDRAPVAHFITETRQGIEAARSRSPDLVLVEMGRNLAALKSVTMELNSISPEMTVAAVFRPDVFGNDVSESAIVIEAIRAGVKDFLRRPVSTVELQDLLDRTRKQSARVSAPLGRVISFISNKGGVGKSTLAVNSACGLAQLYPGRVLLIDASLQLGVAASMLDLNPSATLTDAVRESSRLDEMFLRQLTAVHESGLHVLAAPRDAIEAAEVDDESISRIITLGRRSYDFVIVDTFPLFDRVVIAILDLSDRAYVVLENVVPTLLGAAKLLELLGGLGFPKERQRVIVNRFQSISGGLSLTDAATKLERTIDFALPYDKRIMVAANTGRPYAMNPSRWFGIGPTLKLLISDLASLAQMPRTEMETTSLPSGVASSIASSPPSVLSDRGSSPSIREVLP</sequence>
<dbReference type="InterPro" id="IPR001789">
    <property type="entry name" value="Sig_transdc_resp-reg_receiver"/>
</dbReference>
<dbReference type="STRING" id="530564.Psta_1191"/>
<evidence type="ECO:0000259" key="3">
    <source>
        <dbReference type="PROSITE" id="PS50110"/>
    </source>
</evidence>
<keyword evidence="5" id="KW-1185">Reference proteome</keyword>
<reference evidence="4 5" key="1">
    <citation type="journal article" date="2009" name="Stand. Genomic Sci.">
        <title>Complete genome sequence of Pirellula staleyi type strain (ATCC 27377).</title>
        <authorList>
            <person name="Clum A."/>
            <person name="Tindall B.J."/>
            <person name="Sikorski J."/>
            <person name="Ivanova N."/>
            <person name="Mavrommatis K."/>
            <person name="Lucas S."/>
            <person name="Glavina del Rio T."/>
            <person name="Nolan M."/>
            <person name="Chen F."/>
            <person name="Tice H."/>
            <person name="Pitluck S."/>
            <person name="Cheng J.F."/>
            <person name="Chertkov O."/>
            <person name="Brettin T."/>
            <person name="Han C."/>
            <person name="Detter J.C."/>
            <person name="Kuske C."/>
            <person name="Bruce D."/>
            <person name="Goodwin L."/>
            <person name="Ovchinikova G."/>
            <person name="Pati A."/>
            <person name="Mikhailova N."/>
            <person name="Chen A."/>
            <person name="Palaniappan K."/>
            <person name="Land M."/>
            <person name="Hauser L."/>
            <person name="Chang Y.J."/>
            <person name="Jeffries C.D."/>
            <person name="Chain P."/>
            <person name="Rohde M."/>
            <person name="Goker M."/>
            <person name="Bristow J."/>
            <person name="Eisen J.A."/>
            <person name="Markowitz V."/>
            <person name="Hugenholtz P."/>
            <person name="Kyrpides N.C."/>
            <person name="Klenk H.P."/>
            <person name="Lapidus A."/>
        </authorList>
    </citation>
    <scope>NUCLEOTIDE SEQUENCE [LARGE SCALE GENOMIC DNA]</scope>
    <source>
        <strain evidence="5">ATCC 27377 / DSM 6068 / ICPB 4128</strain>
    </source>
</reference>
<dbReference type="PANTHER" id="PTHR43384">
    <property type="entry name" value="SEPTUM SITE-DETERMINING PROTEIN MIND HOMOLOG, CHLOROPLASTIC-RELATED"/>
    <property type="match status" value="1"/>
</dbReference>
<dbReference type="AlphaFoldDB" id="D2R942"/>
<feature type="region of interest" description="Disordered" evidence="2">
    <location>
        <begin position="387"/>
        <end position="425"/>
    </location>
</feature>
<dbReference type="eggNOG" id="COG2204">
    <property type="taxonomic scope" value="Bacteria"/>
</dbReference>
<dbReference type="PROSITE" id="PS50110">
    <property type="entry name" value="RESPONSE_REGULATORY"/>
    <property type="match status" value="1"/>
</dbReference>
<dbReference type="OrthoDB" id="9794577at2"/>
<dbReference type="InterPro" id="IPR025669">
    <property type="entry name" value="AAA_dom"/>
</dbReference>
<dbReference type="GO" id="GO:0016887">
    <property type="term" value="F:ATP hydrolysis activity"/>
    <property type="evidence" value="ECO:0007669"/>
    <property type="project" value="TreeGrafter"/>
</dbReference>
<evidence type="ECO:0000313" key="5">
    <source>
        <dbReference type="Proteomes" id="UP000001887"/>
    </source>
</evidence>
<dbReference type="eggNOG" id="COG4963">
    <property type="taxonomic scope" value="Bacteria"/>
</dbReference>
<evidence type="ECO:0000256" key="2">
    <source>
        <dbReference type="SAM" id="MobiDB-lite"/>
    </source>
</evidence>
<accession>D2R942</accession>
<dbReference type="InterPro" id="IPR050625">
    <property type="entry name" value="ParA/MinD_ATPase"/>
</dbReference>
<proteinExistence type="predicted"/>